<feature type="domain" description="CUE" evidence="5">
    <location>
        <begin position="135"/>
        <end position="178"/>
    </location>
</feature>
<keyword evidence="7" id="KW-1185">Reference proteome</keyword>
<evidence type="ECO:0000256" key="2">
    <source>
        <dbReference type="ARBA" id="ARBA00022490"/>
    </source>
</evidence>
<dbReference type="GO" id="GO:0016477">
    <property type="term" value="P:cell migration"/>
    <property type="evidence" value="ECO:0007669"/>
    <property type="project" value="TreeGrafter"/>
</dbReference>
<dbReference type="SMART" id="SM00456">
    <property type="entry name" value="WW"/>
    <property type="match status" value="1"/>
</dbReference>
<gene>
    <name evidence="6" type="ORF">CLODIP_2_CD13140</name>
</gene>
<dbReference type="PANTHER" id="PTHR14791:SF23">
    <property type="entry name" value="WW DOMAIN-CONTAINING PROTEIN"/>
    <property type="match status" value="1"/>
</dbReference>
<feature type="region of interest" description="Disordered" evidence="3">
    <location>
        <begin position="215"/>
        <end position="261"/>
    </location>
</feature>
<dbReference type="GO" id="GO:0043130">
    <property type="term" value="F:ubiquitin binding"/>
    <property type="evidence" value="ECO:0007669"/>
    <property type="project" value="InterPro"/>
</dbReference>
<dbReference type="GO" id="GO:0035330">
    <property type="term" value="P:regulation of hippo signaling"/>
    <property type="evidence" value="ECO:0007669"/>
    <property type="project" value="TreeGrafter"/>
</dbReference>
<dbReference type="GO" id="GO:0005737">
    <property type="term" value="C:cytoplasm"/>
    <property type="evidence" value="ECO:0007669"/>
    <property type="project" value="UniProtKB-SubCell"/>
</dbReference>
<dbReference type="PROSITE" id="PS51140">
    <property type="entry name" value="CUE"/>
    <property type="match status" value="2"/>
</dbReference>
<evidence type="ECO:0000256" key="1">
    <source>
        <dbReference type="ARBA" id="ARBA00004496"/>
    </source>
</evidence>
<dbReference type="CDD" id="cd00201">
    <property type="entry name" value="WW"/>
    <property type="match status" value="1"/>
</dbReference>
<organism evidence="6 7">
    <name type="scientific">Cloeon dipterum</name>
    <dbReference type="NCBI Taxonomy" id="197152"/>
    <lineage>
        <taxon>Eukaryota</taxon>
        <taxon>Metazoa</taxon>
        <taxon>Ecdysozoa</taxon>
        <taxon>Arthropoda</taxon>
        <taxon>Hexapoda</taxon>
        <taxon>Insecta</taxon>
        <taxon>Pterygota</taxon>
        <taxon>Palaeoptera</taxon>
        <taxon>Ephemeroptera</taxon>
        <taxon>Pisciforma</taxon>
        <taxon>Baetidae</taxon>
        <taxon>Cloeon</taxon>
    </lineage>
</organism>
<dbReference type="CDD" id="cd14279">
    <property type="entry name" value="CUE"/>
    <property type="match status" value="2"/>
</dbReference>
<feature type="region of interest" description="Disordered" evidence="3">
    <location>
        <begin position="386"/>
        <end position="491"/>
    </location>
</feature>
<dbReference type="GO" id="GO:0006355">
    <property type="term" value="P:regulation of DNA-templated transcription"/>
    <property type="evidence" value="ECO:0007669"/>
    <property type="project" value="TreeGrafter"/>
</dbReference>
<dbReference type="AlphaFoldDB" id="A0A8S1D9G7"/>
<evidence type="ECO:0008006" key="8">
    <source>
        <dbReference type="Google" id="ProtNLM"/>
    </source>
</evidence>
<evidence type="ECO:0000259" key="4">
    <source>
        <dbReference type="PROSITE" id="PS50020"/>
    </source>
</evidence>
<evidence type="ECO:0000256" key="3">
    <source>
        <dbReference type="SAM" id="MobiDB-lite"/>
    </source>
</evidence>
<dbReference type="InterPro" id="IPR003892">
    <property type="entry name" value="CUE"/>
</dbReference>
<feature type="domain" description="CUE" evidence="5">
    <location>
        <begin position="259"/>
        <end position="302"/>
    </location>
</feature>
<dbReference type="OrthoDB" id="3045089at2759"/>
<dbReference type="PROSITE" id="PS50020">
    <property type="entry name" value="WW_DOMAIN_2"/>
    <property type="match status" value="1"/>
</dbReference>
<dbReference type="GO" id="GO:0046621">
    <property type="term" value="P:negative regulation of organ growth"/>
    <property type="evidence" value="ECO:0007669"/>
    <property type="project" value="TreeGrafter"/>
</dbReference>
<accession>A0A8S1D9G7</accession>
<name>A0A8S1D9G7_9INSE</name>
<protein>
    <recommendedName>
        <fullName evidence="8">WW domain-containing protein</fullName>
    </recommendedName>
</protein>
<comment type="caution">
    <text evidence="6">The sequence shown here is derived from an EMBL/GenBank/DDBJ whole genome shotgun (WGS) entry which is preliminary data.</text>
</comment>
<dbReference type="InterPro" id="IPR036020">
    <property type="entry name" value="WW_dom_sf"/>
</dbReference>
<feature type="compositionally biased region" description="Low complexity" evidence="3">
    <location>
        <begin position="393"/>
        <end position="403"/>
    </location>
</feature>
<dbReference type="InterPro" id="IPR001202">
    <property type="entry name" value="WW_dom"/>
</dbReference>
<proteinExistence type="predicted"/>
<feature type="compositionally biased region" description="Low complexity" evidence="3">
    <location>
        <begin position="227"/>
        <end position="247"/>
    </location>
</feature>
<feature type="compositionally biased region" description="Basic and acidic residues" evidence="3">
    <location>
        <begin position="404"/>
        <end position="413"/>
    </location>
</feature>
<sequence>MAEQVHDNSAFVAASSNLPPGWDCKYDERAGRFYYLNYFTKTTTWEDPRLRYRPVAQPQQFFSSSSVHSSVAGESIPLQDLTNVRPSPIPSRAYSSSGPSPLMCNHGFIHSSSPTRASGAPASVCSSQDTSLNIETEQAVAKIGAMFPTVEENHVRALLKKYHNREAVVISALQVEKHPLTTPGPYSTPSLARHHISSSNQFGIYNAYQQMLSMSPPLRHCSPPRSPTTRPGSGASSSGSYGSPRPGEIIRGLPRPHSSPKMKLRYMKGLFPAAEETLLLDVLSNADNNVQKASEKLTSMGFEKRDSPPPRVLQKRKEEEQKALQEKQRMSATPTPPPRLKSSEEKQKMKKRLQDLYPDIPERVVTIALDSSDFDEERANHILQVMVDEEGSKPSSVDTPSSSKDGELHHEMKISTQKTDTPLLVESSPARSRKNSPARKIEKEKASIHKRAKGKREVPKVSRGTSTAEDKEYKSSYLQKTSGPNTENLSGANSDLLLVDYVTWQGPNTENRTGPRGIAKGPDKSLREGMVYTARGPNKGLCNGPVKGLAKGREIEFSHYVCG</sequence>
<feature type="compositionally biased region" description="Basic and acidic residues" evidence="3">
    <location>
        <begin position="315"/>
        <end position="329"/>
    </location>
</feature>
<feature type="compositionally biased region" description="Polar residues" evidence="3">
    <location>
        <begin position="476"/>
        <end position="491"/>
    </location>
</feature>
<evidence type="ECO:0000259" key="5">
    <source>
        <dbReference type="PROSITE" id="PS51140"/>
    </source>
</evidence>
<dbReference type="PROSITE" id="PS01159">
    <property type="entry name" value="WW_DOMAIN_1"/>
    <property type="match status" value="1"/>
</dbReference>
<evidence type="ECO:0000313" key="7">
    <source>
        <dbReference type="Proteomes" id="UP000494165"/>
    </source>
</evidence>
<reference evidence="6 7" key="1">
    <citation type="submission" date="2020-04" db="EMBL/GenBank/DDBJ databases">
        <authorList>
            <person name="Alioto T."/>
            <person name="Alioto T."/>
            <person name="Gomez Garrido J."/>
        </authorList>
    </citation>
    <scope>NUCLEOTIDE SEQUENCE [LARGE SCALE GENOMIC DNA]</scope>
</reference>
<dbReference type="GO" id="GO:0060090">
    <property type="term" value="F:molecular adaptor activity"/>
    <property type="evidence" value="ECO:0007669"/>
    <property type="project" value="TreeGrafter"/>
</dbReference>
<dbReference type="Proteomes" id="UP000494165">
    <property type="component" value="Unassembled WGS sequence"/>
</dbReference>
<dbReference type="GO" id="GO:0019900">
    <property type="term" value="F:kinase binding"/>
    <property type="evidence" value="ECO:0007669"/>
    <property type="project" value="TreeGrafter"/>
</dbReference>
<feature type="domain" description="WW" evidence="4">
    <location>
        <begin position="16"/>
        <end position="50"/>
    </location>
</feature>
<dbReference type="Pfam" id="PF00397">
    <property type="entry name" value="WW"/>
    <property type="match status" value="1"/>
</dbReference>
<feature type="region of interest" description="Disordered" evidence="3">
    <location>
        <begin position="296"/>
        <end position="355"/>
    </location>
</feature>
<dbReference type="Gene3D" id="2.20.70.10">
    <property type="match status" value="1"/>
</dbReference>
<dbReference type="SUPFAM" id="SSF51045">
    <property type="entry name" value="WW domain"/>
    <property type="match status" value="1"/>
</dbReference>
<comment type="subcellular location">
    <subcellularLocation>
        <location evidence="1">Cytoplasm</location>
    </subcellularLocation>
</comment>
<dbReference type="EMBL" id="CADEPI010000099">
    <property type="protein sequence ID" value="CAB3374519.1"/>
    <property type="molecule type" value="Genomic_DNA"/>
</dbReference>
<keyword evidence="2" id="KW-0963">Cytoplasm</keyword>
<dbReference type="InterPro" id="IPR051105">
    <property type="entry name" value="WWC/KIBRA_Hippo_Reg"/>
</dbReference>
<evidence type="ECO:0000313" key="6">
    <source>
        <dbReference type="EMBL" id="CAB3374519.1"/>
    </source>
</evidence>
<dbReference type="PANTHER" id="PTHR14791">
    <property type="entry name" value="BOMB/KIRA PROTEINS"/>
    <property type="match status" value="1"/>
</dbReference>